<dbReference type="AlphaFoldDB" id="A0AAD3CXB8"/>
<feature type="transmembrane region" description="Helical" evidence="11">
    <location>
        <begin position="388"/>
        <end position="407"/>
    </location>
</feature>
<evidence type="ECO:0000256" key="5">
    <source>
        <dbReference type="ARBA" id="ARBA00022737"/>
    </source>
</evidence>
<sequence>MSSSQTLQMNKDEESEGDTAMFQATSISRRKALFTSLTAATMIMTTATEPSNAIELEDIAIGQGKWISTPTSTASAKLMNKIVTPNFVTYLTRFLITYDDAISQWWNDTKIKYSLLKSQEERNALGKAFGKMANSIQLSLFDFVHYENIPDEEIRQQYQMLLDTFLQEYAAKDEQEVKRHLGILFCMLPSKFQPKGLKSIIQEEVIEVEASANPSVAFTEELNKLLPSKYHAEFSSSLSKYQIVPSISLYEIGVDDEFGQNAVATLFGPMASSPLERQNPDSYRDPIFYALLGMNGALACALTHSLVIPADVVKTRMQTTDRYENIWDGCQTIAKEEGLQGFTLGAEATVAGYFWYGLSVYPSYAFVKWLLANIVLDPAYATANGDMIALIAGAVAAVIASIGLTPLEACRIRTVAEPDTYRSLGLVGTMKVVAAEDYSSALGLKSLYAGLPSLMIRQVIFGSVKFLAFERVCEAFFLVWPFLRDSTATALGVTIVAGALSGALSSVVSQPADSVLTYIAKNKSNNTVQDQSSKSTFDMVASMIDEEGVSSLFRGLGSRCVWAAAIISGQFFLYDVFRTALGINNDDLSQIFSFVINTEGM</sequence>
<comment type="similarity">
    <text evidence="2">Belongs to the mitochondrial carrier (TC 2.A.29) family.</text>
</comment>
<dbReference type="PROSITE" id="PS50920">
    <property type="entry name" value="SOLCAR"/>
    <property type="match status" value="3"/>
</dbReference>
<keyword evidence="5" id="KW-0677">Repeat</keyword>
<feature type="repeat" description="Solcar" evidence="10">
    <location>
        <begin position="489"/>
        <end position="580"/>
    </location>
</feature>
<feature type="repeat" description="Solcar" evidence="10">
    <location>
        <begin position="287"/>
        <end position="370"/>
    </location>
</feature>
<feature type="transmembrane region" description="Helical" evidence="11">
    <location>
        <begin position="353"/>
        <end position="376"/>
    </location>
</feature>
<dbReference type="GO" id="GO:0005743">
    <property type="term" value="C:mitochondrial inner membrane"/>
    <property type="evidence" value="ECO:0007669"/>
    <property type="project" value="UniProtKB-SubCell"/>
</dbReference>
<feature type="transmembrane region" description="Helical" evidence="11">
    <location>
        <begin position="287"/>
        <end position="308"/>
    </location>
</feature>
<dbReference type="Gene3D" id="1.50.40.10">
    <property type="entry name" value="Mitochondrial carrier domain"/>
    <property type="match status" value="2"/>
</dbReference>
<comment type="caution">
    <text evidence="12">The sequence shown here is derived from an EMBL/GenBank/DDBJ whole genome shotgun (WGS) entry which is preliminary data.</text>
</comment>
<gene>
    <name evidence="12" type="ORF">CTEN210_10204</name>
</gene>
<keyword evidence="4 10" id="KW-0812">Transmembrane</keyword>
<organism evidence="12 13">
    <name type="scientific">Chaetoceros tenuissimus</name>
    <dbReference type="NCBI Taxonomy" id="426638"/>
    <lineage>
        <taxon>Eukaryota</taxon>
        <taxon>Sar</taxon>
        <taxon>Stramenopiles</taxon>
        <taxon>Ochrophyta</taxon>
        <taxon>Bacillariophyta</taxon>
        <taxon>Coscinodiscophyceae</taxon>
        <taxon>Chaetocerotophycidae</taxon>
        <taxon>Chaetocerotales</taxon>
        <taxon>Chaetocerotaceae</taxon>
        <taxon>Chaetoceros</taxon>
    </lineage>
</organism>
<dbReference type="GO" id="GO:1990547">
    <property type="term" value="P:mitochondrial phosphate ion transmembrane transport"/>
    <property type="evidence" value="ECO:0007669"/>
    <property type="project" value="InterPro"/>
</dbReference>
<protein>
    <submittedName>
        <fullName evidence="12">Uncharacterized protein</fullName>
    </submittedName>
</protein>
<evidence type="ECO:0000256" key="8">
    <source>
        <dbReference type="ARBA" id="ARBA00023128"/>
    </source>
</evidence>
<keyword evidence="7 11" id="KW-1133">Transmembrane helix</keyword>
<dbReference type="Proteomes" id="UP001054902">
    <property type="component" value="Unassembled WGS sequence"/>
</dbReference>
<evidence type="ECO:0000256" key="4">
    <source>
        <dbReference type="ARBA" id="ARBA00022692"/>
    </source>
</evidence>
<evidence type="ECO:0000256" key="2">
    <source>
        <dbReference type="ARBA" id="ARBA00006375"/>
    </source>
</evidence>
<dbReference type="InterPro" id="IPR044677">
    <property type="entry name" value="SLC25A3/Pic2/Mir1-like"/>
</dbReference>
<dbReference type="GO" id="GO:0005315">
    <property type="term" value="F:phosphate transmembrane transporter activity"/>
    <property type="evidence" value="ECO:0007669"/>
    <property type="project" value="InterPro"/>
</dbReference>
<evidence type="ECO:0000256" key="9">
    <source>
        <dbReference type="ARBA" id="ARBA00023136"/>
    </source>
</evidence>
<dbReference type="PANTHER" id="PTHR45671">
    <property type="entry name" value="SOLUTE CARRIER FAMILY 25 (MITOCHONDRIAL CARRIER PHOSPHATE CARRIER), MEMBER 3, LIKE-RELATED-RELATED"/>
    <property type="match status" value="1"/>
</dbReference>
<dbReference type="Pfam" id="PF00153">
    <property type="entry name" value="Mito_carr"/>
    <property type="match status" value="3"/>
</dbReference>
<proteinExistence type="inferred from homology"/>
<evidence type="ECO:0000313" key="12">
    <source>
        <dbReference type="EMBL" id="GFH53728.1"/>
    </source>
</evidence>
<keyword evidence="6" id="KW-0999">Mitochondrion inner membrane</keyword>
<dbReference type="InterPro" id="IPR018108">
    <property type="entry name" value="MCP_transmembrane"/>
</dbReference>
<evidence type="ECO:0000256" key="11">
    <source>
        <dbReference type="SAM" id="Phobius"/>
    </source>
</evidence>
<evidence type="ECO:0000256" key="3">
    <source>
        <dbReference type="ARBA" id="ARBA00022448"/>
    </source>
</evidence>
<reference evidence="12 13" key="1">
    <citation type="journal article" date="2021" name="Sci. Rep.">
        <title>The genome of the diatom Chaetoceros tenuissimus carries an ancient integrated fragment of an extant virus.</title>
        <authorList>
            <person name="Hongo Y."/>
            <person name="Kimura K."/>
            <person name="Takaki Y."/>
            <person name="Yoshida Y."/>
            <person name="Baba S."/>
            <person name="Kobayashi G."/>
            <person name="Nagasaki K."/>
            <person name="Hano T."/>
            <person name="Tomaru Y."/>
        </authorList>
    </citation>
    <scope>NUCLEOTIDE SEQUENCE [LARGE SCALE GENOMIC DNA]</scope>
    <source>
        <strain evidence="12 13">NIES-3715</strain>
    </source>
</reference>
<evidence type="ECO:0000256" key="1">
    <source>
        <dbReference type="ARBA" id="ARBA00004448"/>
    </source>
</evidence>
<dbReference type="InterPro" id="IPR023395">
    <property type="entry name" value="MCP_dom_sf"/>
</dbReference>
<evidence type="ECO:0000313" key="13">
    <source>
        <dbReference type="Proteomes" id="UP001054902"/>
    </source>
</evidence>
<evidence type="ECO:0000256" key="7">
    <source>
        <dbReference type="ARBA" id="ARBA00022989"/>
    </source>
</evidence>
<dbReference type="PANTHER" id="PTHR45671:SF12">
    <property type="entry name" value="MITOCHONDRIAL PHOSPHATE CARRIER PROTEIN"/>
    <property type="match status" value="1"/>
</dbReference>
<evidence type="ECO:0000256" key="6">
    <source>
        <dbReference type="ARBA" id="ARBA00022792"/>
    </source>
</evidence>
<name>A0AAD3CXB8_9STRA</name>
<keyword evidence="9 10" id="KW-0472">Membrane</keyword>
<dbReference type="EMBL" id="BLLK01000047">
    <property type="protein sequence ID" value="GFH53728.1"/>
    <property type="molecule type" value="Genomic_DNA"/>
</dbReference>
<evidence type="ECO:0000256" key="10">
    <source>
        <dbReference type="PROSITE-ProRule" id="PRU00282"/>
    </source>
</evidence>
<keyword evidence="8" id="KW-0496">Mitochondrion</keyword>
<keyword evidence="13" id="KW-1185">Reference proteome</keyword>
<comment type="subcellular location">
    <subcellularLocation>
        <location evidence="1">Mitochondrion inner membrane</location>
        <topology evidence="1">Multi-pass membrane protein</topology>
    </subcellularLocation>
</comment>
<keyword evidence="3" id="KW-0813">Transport</keyword>
<feature type="repeat" description="Solcar" evidence="10">
    <location>
        <begin position="384"/>
        <end position="475"/>
    </location>
</feature>
<dbReference type="SUPFAM" id="SSF103506">
    <property type="entry name" value="Mitochondrial carrier"/>
    <property type="match status" value="1"/>
</dbReference>
<accession>A0AAD3CXB8</accession>